<evidence type="ECO:0000256" key="8">
    <source>
        <dbReference type="SAM" id="Phobius"/>
    </source>
</evidence>
<evidence type="ECO:0000256" key="2">
    <source>
        <dbReference type="ARBA" id="ARBA00010792"/>
    </source>
</evidence>
<feature type="transmembrane region" description="Helical" evidence="8">
    <location>
        <begin position="162"/>
        <end position="188"/>
    </location>
</feature>
<dbReference type="PANTHER" id="PTHR42709:SF6">
    <property type="entry name" value="UNDECAPRENYL PHOSPHATE TRANSPORTER A"/>
    <property type="match status" value="1"/>
</dbReference>
<sequence length="260" mass="28190">MTQPDPDRVDRDRVPPDLAAPGGGPGEGDGDGEQEWWADPSMPWQTKPTRADLACLVAMSVLGLYSLAMIPLRPVLLTSAPFLLAGLGYGAGLAYVGALAATGSPWWPLVWVTGTLFSLAIASVYYWAGRLWGRRIVDVWSSAKSPRTQRRWDRAWDVTHRFAIPATLVSFLPLPLPMNIILVAVGAAGVRFRTFAPVAAFGALAVKGGWLALGYWIGEPAVTVVETYAWVLWIISVVLLVAMLVSYFWRQRTQGAGPAS</sequence>
<keyword evidence="6 8" id="KW-0472">Membrane</keyword>
<keyword evidence="4 8" id="KW-0812">Transmembrane</keyword>
<keyword evidence="10" id="KW-1185">Reference proteome</keyword>
<organism evidence="9 10">
    <name type="scientific">Propioniciclava soli</name>
    <dbReference type="NCBI Taxonomy" id="2775081"/>
    <lineage>
        <taxon>Bacteria</taxon>
        <taxon>Bacillati</taxon>
        <taxon>Actinomycetota</taxon>
        <taxon>Actinomycetes</taxon>
        <taxon>Propionibacteriales</taxon>
        <taxon>Propionibacteriaceae</taxon>
        <taxon>Propioniciclava</taxon>
    </lineage>
</organism>
<comment type="similarity">
    <text evidence="2">Belongs to the DedA family.</text>
</comment>
<feature type="transmembrane region" description="Helical" evidence="8">
    <location>
        <begin position="51"/>
        <end position="70"/>
    </location>
</feature>
<dbReference type="Proteomes" id="UP001434337">
    <property type="component" value="Chromosome"/>
</dbReference>
<name>A0ABZ3C978_9ACTN</name>
<evidence type="ECO:0000313" key="9">
    <source>
        <dbReference type="EMBL" id="WZW99136.1"/>
    </source>
</evidence>
<evidence type="ECO:0000256" key="4">
    <source>
        <dbReference type="ARBA" id="ARBA00022692"/>
    </source>
</evidence>
<comment type="subcellular location">
    <subcellularLocation>
        <location evidence="1">Cell membrane</location>
        <topology evidence="1">Multi-pass membrane protein</topology>
    </subcellularLocation>
</comment>
<reference evidence="9 10" key="1">
    <citation type="journal article" date="2023" name="Environ Microbiome">
        <title>A coral-associated actinobacterium mitigates coral bleaching under heat stress.</title>
        <authorList>
            <person name="Li J."/>
            <person name="Zou Y."/>
            <person name="Li Q."/>
            <person name="Zhang J."/>
            <person name="Bourne D.G."/>
            <person name="Lyu Y."/>
            <person name="Liu C."/>
            <person name="Zhang S."/>
        </authorList>
    </citation>
    <scope>NUCLEOTIDE SEQUENCE [LARGE SCALE GENOMIC DNA]</scope>
    <source>
        <strain evidence="9 10">SCSIO 13291</strain>
    </source>
</reference>
<feature type="transmembrane region" description="Helical" evidence="8">
    <location>
        <begin position="230"/>
        <end position="249"/>
    </location>
</feature>
<feature type="transmembrane region" description="Helical" evidence="8">
    <location>
        <begin position="195"/>
        <end position="218"/>
    </location>
</feature>
<protein>
    <recommendedName>
        <fullName evidence="11">TVP38/TMEM64 family membrane protein</fullName>
    </recommendedName>
</protein>
<keyword evidence="5 8" id="KW-1133">Transmembrane helix</keyword>
<feature type="transmembrane region" description="Helical" evidence="8">
    <location>
        <begin position="82"/>
        <end position="102"/>
    </location>
</feature>
<evidence type="ECO:0000313" key="10">
    <source>
        <dbReference type="Proteomes" id="UP001434337"/>
    </source>
</evidence>
<evidence type="ECO:0008006" key="11">
    <source>
        <dbReference type="Google" id="ProtNLM"/>
    </source>
</evidence>
<gene>
    <name evidence="9" type="ORF">PCC79_02725</name>
</gene>
<evidence type="ECO:0000256" key="6">
    <source>
        <dbReference type="ARBA" id="ARBA00023136"/>
    </source>
</evidence>
<evidence type="ECO:0000256" key="3">
    <source>
        <dbReference type="ARBA" id="ARBA00022475"/>
    </source>
</evidence>
<dbReference type="EMBL" id="CP115965">
    <property type="protein sequence ID" value="WZW99136.1"/>
    <property type="molecule type" value="Genomic_DNA"/>
</dbReference>
<feature type="compositionally biased region" description="Basic and acidic residues" evidence="7">
    <location>
        <begin position="1"/>
        <end position="15"/>
    </location>
</feature>
<keyword evidence="3" id="KW-1003">Cell membrane</keyword>
<proteinExistence type="inferred from homology"/>
<dbReference type="RefSeq" id="WP_232550016.1">
    <property type="nucleotide sequence ID" value="NZ_CP115965.1"/>
</dbReference>
<evidence type="ECO:0000256" key="7">
    <source>
        <dbReference type="SAM" id="MobiDB-lite"/>
    </source>
</evidence>
<evidence type="ECO:0000256" key="5">
    <source>
        <dbReference type="ARBA" id="ARBA00022989"/>
    </source>
</evidence>
<feature type="region of interest" description="Disordered" evidence="7">
    <location>
        <begin position="1"/>
        <end position="41"/>
    </location>
</feature>
<accession>A0ABZ3C978</accession>
<dbReference type="PANTHER" id="PTHR42709">
    <property type="entry name" value="ALKALINE PHOSPHATASE LIKE PROTEIN"/>
    <property type="match status" value="1"/>
</dbReference>
<evidence type="ECO:0000256" key="1">
    <source>
        <dbReference type="ARBA" id="ARBA00004651"/>
    </source>
</evidence>
<feature type="transmembrane region" description="Helical" evidence="8">
    <location>
        <begin position="109"/>
        <end position="128"/>
    </location>
</feature>
<dbReference type="InterPro" id="IPR051311">
    <property type="entry name" value="DedA_domain"/>
</dbReference>